<dbReference type="AlphaFoldDB" id="A0AAV7TE57"/>
<comment type="caution">
    <text evidence="1">The sequence shown here is derived from an EMBL/GenBank/DDBJ whole genome shotgun (WGS) entry which is preliminary data.</text>
</comment>
<evidence type="ECO:0000313" key="1">
    <source>
        <dbReference type="EMBL" id="KAJ1174614.1"/>
    </source>
</evidence>
<gene>
    <name evidence="1" type="ORF">NDU88_006434</name>
</gene>
<reference evidence="1" key="1">
    <citation type="journal article" date="2022" name="bioRxiv">
        <title>Sequencing and chromosome-scale assembly of the giantPleurodeles waltlgenome.</title>
        <authorList>
            <person name="Brown T."/>
            <person name="Elewa A."/>
            <person name="Iarovenko S."/>
            <person name="Subramanian E."/>
            <person name="Araus A.J."/>
            <person name="Petzold A."/>
            <person name="Susuki M."/>
            <person name="Suzuki K.-i.T."/>
            <person name="Hayashi T."/>
            <person name="Toyoda A."/>
            <person name="Oliveira C."/>
            <person name="Osipova E."/>
            <person name="Leigh N.D."/>
            <person name="Simon A."/>
            <person name="Yun M.H."/>
        </authorList>
    </citation>
    <scope>NUCLEOTIDE SEQUENCE</scope>
    <source>
        <strain evidence="1">20211129_DDA</strain>
        <tissue evidence="1">Liver</tissue>
    </source>
</reference>
<organism evidence="1 2">
    <name type="scientific">Pleurodeles waltl</name>
    <name type="common">Iberian ribbed newt</name>
    <dbReference type="NCBI Taxonomy" id="8319"/>
    <lineage>
        <taxon>Eukaryota</taxon>
        <taxon>Metazoa</taxon>
        <taxon>Chordata</taxon>
        <taxon>Craniata</taxon>
        <taxon>Vertebrata</taxon>
        <taxon>Euteleostomi</taxon>
        <taxon>Amphibia</taxon>
        <taxon>Batrachia</taxon>
        <taxon>Caudata</taxon>
        <taxon>Salamandroidea</taxon>
        <taxon>Salamandridae</taxon>
        <taxon>Pleurodelinae</taxon>
        <taxon>Pleurodeles</taxon>
    </lineage>
</organism>
<dbReference type="Proteomes" id="UP001066276">
    <property type="component" value="Chromosome 4_1"/>
</dbReference>
<protein>
    <submittedName>
        <fullName evidence="1">Uncharacterized protein</fullName>
    </submittedName>
</protein>
<evidence type="ECO:0000313" key="2">
    <source>
        <dbReference type="Proteomes" id="UP001066276"/>
    </source>
</evidence>
<sequence>MECGIRPVLWNLDPEHEERSPHEAWSIGGVTWHWTSGAAADTSGMDPVAAQALGGPRCARTLGWRRRHSDGGQGAMRAWRPLSEETLAQKCRRWCTRVRQVRSDCKT</sequence>
<name>A0AAV7TE57_PLEWA</name>
<proteinExistence type="predicted"/>
<keyword evidence="2" id="KW-1185">Reference proteome</keyword>
<dbReference type="EMBL" id="JANPWB010000007">
    <property type="protein sequence ID" value="KAJ1174614.1"/>
    <property type="molecule type" value="Genomic_DNA"/>
</dbReference>
<accession>A0AAV7TE57</accession>